<accession>A0ABX8GMJ9</accession>
<keyword evidence="2" id="KW-1185">Reference proteome</keyword>
<dbReference type="EMBL" id="CP076023">
    <property type="protein sequence ID" value="QWC17117.1"/>
    <property type="molecule type" value="Genomic_DNA"/>
</dbReference>
<protein>
    <submittedName>
        <fullName evidence="1">3-methyladenine DNA glycosylase</fullName>
    </submittedName>
</protein>
<organism evidence="1 2">
    <name type="scientific">Cellulomonas dongxiuzhuiae</name>
    <dbReference type="NCBI Taxonomy" id="2819979"/>
    <lineage>
        <taxon>Bacteria</taxon>
        <taxon>Bacillati</taxon>
        <taxon>Actinomycetota</taxon>
        <taxon>Actinomycetes</taxon>
        <taxon>Micrococcales</taxon>
        <taxon>Cellulomonadaceae</taxon>
        <taxon>Cellulomonas</taxon>
    </lineage>
</organism>
<dbReference type="RefSeq" id="WP_208197393.1">
    <property type="nucleotide sequence ID" value="NZ_CP076023.1"/>
</dbReference>
<evidence type="ECO:0000313" key="1">
    <source>
        <dbReference type="EMBL" id="QWC17117.1"/>
    </source>
</evidence>
<dbReference type="Proteomes" id="UP000679335">
    <property type="component" value="Chromosome"/>
</dbReference>
<proteinExistence type="predicted"/>
<gene>
    <name evidence="1" type="ORF">KKR89_05800</name>
</gene>
<sequence length="313" mass="34065">MPAAPTPTALDAAAWSTYAAAHAERADALTAGHRARRSRHEKHAVEDFLFEYYPATPAQLRRWHPGAGVALAPGDDGPAPHAAWRWYRTDDAGAATLDVDAFLAARGDTVRFVAGLLAATASRPAATGCFGLHEWAMVYRERAGEHRHPLPLRLGGAGTDAVVEAHRIRCTHFDAFRFFTPDAVGRNTVALTRETQTATEQPGCLHANMDLYKWALKLGPLVPGDLLLDSFELAREIRTTDMRASPYDVSSYGLPPIAIETPAGKAEYVQRQRDYAERSNALRERLLVACGALVRDRGALVGTRGAAPPLRRS</sequence>
<evidence type="ECO:0000313" key="2">
    <source>
        <dbReference type="Proteomes" id="UP000679335"/>
    </source>
</evidence>
<reference evidence="1 2" key="1">
    <citation type="submission" date="2021-05" db="EMBL/GenBank/DDBJ databases">
        <title>Novel species in genus Cellulomonas.</title>
        <authorList>
            <person name="Zhang G."/>
        </authorList>
    </citation>
    <scope>NUCLEOTIDE SEQUENCE [LARGE SCALE GENOMIC DNA]</scope>
    <source>
        <strain evidence="2">zg-ZUI157</strain>
    </source>
</reference>
<name>A0ABX8GMJ9_9CELL</name>